<dbReference type="HOGENOM" id="CLU_147289_0_0_11"/>
<dbReference type="InParanoid" id="E3J6C9"/>
<sequence>MHTHDRPDVETVETLLGKARRHGAGAAELARHRPDLVDLLTPPDGTSPKTRALLAERIIRAAIDRLDPPADSAMRALFGLTAETRRRSVAYRRDEAARLICLTPGAFRRPNREGSMILDIAFEIVTAE</sequence>
<evidence type="ECO:0000313" key="1">
    <source>
        <dbReference type="EMBL" id="ADP79556.1"/>
    </source>
</evidence>
<dbReference type="EMBL" id="CP002299">
    <property type="protein sequence ID" value="ADP79556.1"/>
    <property type="molecule type" value="Genomic_DNA"/>
</dbReference>
<organism evidence="1 2">
    <name type="scientific">Pseudofrankia inefficax (strain DSM 45817 / CECT 9037 / DDB 130130 / EuI1c)</name>
    <name type="common">Frankia inefficax</name>
    <dbReference type="NCBI Taxonomy" id="298654"/>
    <lineage>
        <taxon>Bacteria</taxon>
        <taxon>Bacillati</taxon>
        <taxon>Actinomycetota</taxon>
        <taxon>Actinomycetes</taxon>
        <taxon>Frankiales</taxon>
        <taxon>Frankiaceae</taxon>
        <taxon>Pseudofrankia</taxon>
    </lineage>
</organism>
<dbReference type="RefSeq" id="WP_013422676.1">
    <property type="nucleotide sequence ID" value="NC_014666.1"/>
</dbReference>
<accession>E3J6C9</accession>
<evidence type="ECO:0000313" key="2">
    <source>
        <dbReference type="Proteomes" id="UP000002484"/>
    </source>
</evidence>
<reference evidence="1 2" key="1">
    <citation type="submission" date="2010-10" db="EMBL/GenBank/DDBJ databases">
        <title>Complete sequence of Frankia sp. EuI1c.</title>
        <authorList>
            <consortium name="US DOE Joint Genome Institute"/>
            <person name="Lucas S."/>
            <person name="Copeland A."/>
            <person name="Lapidus A."/>
            <person name="Cheng J.-F."/>
            <person name="Bruce D."/>
            <person name="Goodwin L."/>
            <person name="Pitluck S."/>
            <person name="Chertkov O."/>
            <person name="Detter J.C."/>
            <person name="Han C."/>
            <person name="Tapia R."/>
            <person name="Land M."/>
            <person name="Hauser L."/>
            <person name="Jeffries C."/>
            <person name="Kyrpides N."/>
            <person name="Ivanova N."/>
            <person name="Mikhailova N."/>
            <person name="Beauchemin N."/>
            <person name="Sen A."/>
            <person name="Sur S.A."/>
            <person name="Gtari M."/>
            <person name="Wall L."/>
            <person name="Tisa L."/>
            <person name="Woyke T."/>
        </authorList>
    </citation>
    <scope>NUCLEOTIDE SEQUENCE [LARGE SCALE GENOMIC DNA]</scope>
    <source>
        <strain evidence="2">DSM 45817 / CECT 9037 / EuI1c</strain>
    </source>
</reference>
<gene>
    <name evidence="1" type="ordered locus">FraEuI1c_1494</name>
</gene>
<dbReference type="AlphaFoldDB" id="E3J6C9"/>
<dbReference type="Proteomes" id="UP000002484">
    <property type="component" value="Chromosome"/>
</dbReference>
<dbReference type="OrthoDB" id="3213884at2"/>
<proteinExistence type="predicted"/>
<protein>
    <submittedName>
        <fullName evidence="1">Uncharacterized protein</fullName>
    </submittedName>
</protein>
<keyword evidence="2" id="KW-1185">Reference proteome</keyword>
<dbReference type="KEGG" id="fri:FraEuI1c_1494"/>
<name>E3J6C9_PSEI1</name>